<organism evidence="1 2">
    <name type="scientific">Jannaschia faecimaris</name>
    <dbReference type="NCBI Taxonomy" id="1244108"/>
    <lineage>
        <taxon>Bacteria</taxon>
        <taxon>Pseudomonadati</taxon>
        <taxon>Pseudomonadota</taxon>
        <taxon>Alphaproteobacteria</taxon>
        <taxon>Rhodobacterales</taxon>
        <taxon>Roseobacteraceae</taxon>
        <taxon>Jannaschia</taxon>
    </lineage>
</organism>
<dbReference type="Proteomes" id="UP000198914">
    <property type="component" value="Unassembled WGS sequence"/>
</dbReference>
<reference evidence="2" key="1">
    <citation type="submission" date="2016-10" db="EMBL/GenBank/DDBJ databases">
        <authorList>
            <person name="Varghese N."/>
            <person name="Submissions S."/>
        </authorList>
    </citation>
    <scope>NUCLEOTIDE SEQUENCE [LARGE SCALE GENOMIC DNA]</scope>
    <source>
        <strain evidence="2">DSM 100420</strain>
    </source>
</reference>
<dbReference type="RefSeq" id="WP_092642143.1">
    <property type="nucleotide sequence ID" value="NZ_FNPX01000002.1"/>
</dbReference>
<accession>A0A1H3KYY8</accession>
<gene>
    <name evidence="1" type="ORF">SAMN05444004_10229</name>
</gene>
<dbReference type="AlphaFoldDB" id="A0A1H3KYY8"/>
<proteinExistence type="predicted"/>
<sequence>MPGPDPQGLQIEEHDGGGFTVSAAVWLESNRRAHRPHGGRGPQHEAQWLVLRLVPCAYPALSPG</sequence>
<evidence type="ECO:0000313" key="2">
    <source>
        <dbReference type="Proteomes" id="UP000198914"/>
    </source>
</evidence>
<protein>
    <submittedName>
        <fullName evidence="1">Uncharacterized protein</fullName>
    </submittedName>
</protein>
<name>A0A1H3KYY8_9RHOB</name>
<keyword evidence="2" id="KW-1185">Reference proteome</keyword>
<dbReference type="EMBL" id="FNPX01000002">
    <property type="protein sequence ID" value="SDY57199.1"/>
    <property type="molecule type" value="Genomic_DNA"/>
</dbReference>
<evidence type="ECO:0000313" key="1">
    <source>
        <dbReference type="EMBL" id="SDY57199.1"/>
    </source>
</evidence>